<dbReference type="InterPro" id="IPR039005">
    <property type="entry name" value="CSPG_rpt"/>
</dbReference>
<dbReference type="RefSeq" id="WP_245423468.1">
    <property type="nucleotide sequence ID" value="NZ_OBQD01000005.1"/>
</dbReference>
<dbReference type="Pfam" id="PF16184">
    <property type="entry name" value="Cadherin_3"/>
    <property type="match status" value="2"/>
</dbReference>
<dbReference type="SMART" id="SM00564">
    <property type="entry name" value="PQQ"/>
    <property type="match status" value="3"/>
</dbReference>
<reference evidence="3 4" key="1">
    <citation type="submission" date="2017-08" db="EMBL/GenBank/DDBJ databases">
        <authorList>
            <person name="de Groot N.N."/>
        </authorList>
    </citation>
    <scope>NUCLEOTIDE SEQUENCE [LARGE SCALE GENOMIC DNA]</scope>
    <source>
        <strain evidence="3 4">JC85</strain>
    </source>
</reference>
<gene>
    <name evidence="3" type="ORF">SAMN05892877_10574</name>
</gene>
<dbReference type="PANTHER" id="PTHR34677:SF3">
    <property type="entry name" value="BACTERIAL IG-LIKE DOMAIN-CONTAINING PROTEIN"/>
    <property type="match status" value="1"/>
</dbReference>
<dbReference type="EMBL" id="OBQD01000005">
    <property type="protein sequence ID" value="SOC38296.1"/>
    <property type="molecule type" value="Genomic_DNA"/>
</dbReference>
<name>A0A285UCJ5_9HYPH</name>
<accession>A0A285UCJ5</accession>
<proteinExistence type="predicted"/>
<dbReference type="PROSITE" id="PS51854">
    <property type="entry name" value="CSPG"/>
    <property type="match status" value="2"/>
</dbReference>
<evidence type="ECO:0000313" key="4">
    <source>
        <dbReference type="Proteomes" id="UP000219167"/>
    </source>
</evidence>
<dbReference type="PANTHER" id="PTHR34677">
    <property type="match status" value="1"/>
</dbReference>
<dbReference type="Proteomes" id="UP000219167">
    <property type="component" value="Unassembled WGS sequence"/>
</dbReference>
<dbReference type="InterPro" id="IPR044048">
    <property type="entry name" value="Big_12"/>
</dbReference>
<protein>
    <submittedName>
        <fullName evidence="3">Cadherin-like protein</fullName>
    </submittedName>
</protein>
<dbReference type="Gene3D" id="2.60.40.1220">
    <property type="match status" value="2"/>
</dbReference>
<evidence type="ECO:0000259" key="2">
    <source>
        <dbReference type="Pfam" id="PF19078"/>
    </source>
</evidence>
<feature type="domain" description="Bacterial Ig-like" evidence="2">
    <location>
        <begin position="291"/>
        <end position="391"/>
    </location>
</feature>
<keyword evidence="1" id="KW-0732">Signal</keyword>
<dbReference type="AlphaFoldDB" id="A0A285UCJ5"/>
<dbReference type="Pfam" id="PF19078">
    <property type="entry name" value="Big_12"/>
    <property type="match status" value="5"/>
</dbReference>
<dbReference type="InterPro" id="IPR014755">
    <property type="entry name" value="Cu-Rt/internalin_Ig-like"/>
</dbReference>
<feature type="domain" description="Bacterial Ig-like" evidence="2">
    <location>
        <begin position="595"/>
        <end position="696"/>
    </location>
</feature>
<organism evidence="3 4">
    <name type="scientific">Rhizobium subbaraonis</name>
    <dbReference type="NCBI Taxonomy" id="908946"/>
    <lineage>
        <taxon>Bacteria</taxon>
        <taxon>Pseudomonadati</taxon>
        <taxon>Pseudomonadota</taxon>
        <taxon>Alphaproteobacteria</taxon>
        <taxon>Hyphomicrobiales</taxon>
        <taxon>Rhizobiaceae</taxon>
        <taxon>Rhizobium/Agrobacterium group</taxon>
        <taxon>Rhizobium</taxon>
    </lineage>
</organism>
<dbReference type="InterPro" id="IPR018391">
    <property type="entry name" value="PQQ_b-propeller_rpt"/>
</dbReference>
<feature type="domain" description="Bacterial Ig-like" evidence="2">
    <location>
        <begin position="816"/>
        <end position="917"/>
    </location>
</feature>
<keyword evidence="4" id="KW-1185">Reference proteome</keyword>
<feature type="non-terminal residue" evidence="3">
    <location>
        <position position="1124"/>
    </location>
</feature>
<feature type="domain" description="Bacterial Ig-like" evidence="2">
    <location>
        <begin position="392"/>
        <end position="492"/>
    </location>
</feature>
<evidence type="ECO:0000313" key="3">
    <source>
        <dbReference type="EMBL" id="SOC38296.1"/>
    </source>
</evidence>
<sequence>MAQTTLTFDNAGLVTDGTAGGADKVLQYGDYVFTITAQGNWTANFDGGRFNFQEDSAFGGELFTITITSASGALIDFYDYQISVDANPIHQNGWPAGVAIDGTSWPDDNLHGNGVGPYYYRSIFMNPGDIPPISRASSLTIADMQIYDTTTSGRITMWLDNITLDYLMPAPRVSAVSATETSGVYKVGDTISIVVTFNQQVTVSGTPRLTLETGTTDRVVDYVSGSGSNTLTFTYTVEQGDRSSDLDYLSTGALGLNGGTIRNSDGTNAILTLPVPGTAGSLGSNTALLVDGVRPTATIVVAETTLAAGETSLVTITFSEAVTGLALSDLAVQGGVLSDLSTNDNIVYTANFTPSASYADTTNVITLDNTGVEDGAGNTGTGTTNSNNYEIDTQRPTASIVVADTALAAGETSQVTITFSVAVSGFDNADLTVENGTLSAVSSSDGGITWTATFTPTASITDATNVITLDNSGVTNFGNAGTGTTTSNNYAIDTLRPTAAIVVADTALAASETSQVTITFSEAVTGFTNADLTVENGTLTGVSSSDGGITWTATFTPTENITDTTNVITLDNTGVEDGAGNAGTGTTTSNNYAIDGVRPTATIVVADTALAAGETTQVTFTFSEAVTDFTNADLTVENGTLSAVSSSDGGITWTATLTPAAGITDASNVITLDNTGIADLAGNAGTGVSTSVTYAVDTTLPVVTSVGVPADGTYVTGRNLDFTVNLSEAVIVDTTDGTPHLAVTLDTGGTVYASYLSGSGTNSLFFRLTLGAGQQDANGIALGALGLNGGTIKDVGGNDAVLTLNNVAPTGNVLVDARAPTATIDVADTVLTPGETSTVTITFSEAVTGFTIGNLVAANGTLSGLASSDGGVTWTATLTPADGISDPTNVITLDNSGFTDLAGNAGIGTTTSNNYAIEPGVVPNQPPVLTGDLKATVKEGGSYTLTKSDLSFSDPDDGAGGVRFTVSGQSAGKIQVNGKAATSFTGADLAAGKVTFVHDGSETTKASFKVSLEDGNEDGSTPATSTFDFGVTPVNDAPVLTGDLKATVKEGGSYTLTKSDLSFSDPDDGAGGVRFTVSGQSAGKIQVNGKAATSFTGAELAAGKVTFVHDGSETTKASFKVSVE</sequence>
<evidence type="ECO:0000256" key="1">
    <source>
        <dbReference type="ARBA" id="ARBA00022729"/>
    </source>
</evidence>
<feature type="domain" description="Bacterial Ig-like" evidence="2">
    <location>
        <begin position="493"/>
        <end position="594"/>
    </location>
</feature>